<organism evidence="1 2">
    <name type="scientific">Ananas comosus</name>
    <name type="common">Pineapple</name>
    <name type="synonym">Ananas ananas</name>
    <dbReference type="NCBI Taxonomy" id="4615"/>
    <lineage>
        <taxon>Eukaryota</taxon>
        <taxon>Viridiplantae</taxon>
        <taxon>Streptophyta</taxon>
        <taxon>Embryophyta</taxon>
        <taxon>Tracheophyta</taxon>
        <taxon>Spermatophyta</taxon>
        <taxon>Magnoliopsida</taxon>
        <taxon>Liliopsida</taxon>
        <taxon>Poales</taxon>
        <taxon>Bromeliaceae</taxon>
        <taxon>Bromelioideae</taxon>
        <taxon>Ananas</taxon>
    </lineage>
</organism>
<dbReference type="PANTHER" id="PTHR31579">
    <property type="entry name" value="OS03G0796600 PROTEIN"/>
    <property type="match status" value="1"/>
</dbReference>
<dbReference type="InterPro" id="IPR006502">
    <property type="entry name" value="PDDEXK-like"/>
</dbReference>
<evidence type="ECO:0008006" key="3">
    <source>
        <dbReference type="Google" id="ProtNLM"/>
    </source>
</evidence>
<accession>A0A199VLZ5</accession>
<dbReference type="NCBIfam" id="TIGR01615">
    <property type="entry name" value="A_thal_3542"/>
    <property type="match status" value="1"/>
</dbReference>
<gene>
    <name evidence="1" type="ORF">ACMD2_09618</name>
</gene>
<evidence type="ECO:0000313" key="1">
    <source>
        <dbReference type="EMBL" id="OAY78028.1"/>
    </source>
</evidence>
<dbReference type="PANTHER" id="PTHR31579:SF58">
    <property type="entry name" value="PLANT-SPECIFIC DOMAIN TIGR01615 FAMILY PROTEIN"/>
    <property type="match status" value="1"/>
</dbReference>
<dbReference type="STRING" id="4615.A0A199VLZ5"/>
<comment type="caution">
    <text evidence="1">The sequence shown here is derived from an EMBL/GenBank/DDBJ whole genome shotgun (WGS) entry which is preliminary data.</text>
</comment>
<proteinExistence type="predicted"/>
<dbReference type="Pfam" id="PF04720">
    <property type="entry name" value="PDDEXK_6"/>
    <property type="match status" value="1"/>
</dbReference>
<protein>
    <recommendedName>
        <fullName evidence="3">Plant-specific domain TIGR01615 family protein</fullName>
    </recommendedName>
</protein>
<name>A0A199VLZ5_ANACO</name>
<evidence type="ECO:0000313" key="2">
    <source>
        <dbReference type="Proteomes" id="UP000092600"/>
    </source>
</evidence>
<sequence length="278" mass="30670">MGTETVRETSLSSRGSLSDLVVGFFEEIEGNANPESDGEGEGEGSIGNDAERKAFWETQRQLLHEALSKTSSAEKRIRAATEDIVRTMRSEDLICSCSNRTVRDCRSCSLRHVADRLRCAGFNSALCQSKWRRSPDILSGEHSYVDVVAESKKGPAAVRVVIELNFRAEFEMARASGEYSGLVASLPEVFVGKAERLKSAVKVMCAAAKKCMKDNKMHMAPWRKLKYMQAKWLAPPQRAAPGFAPAVTTEPAGTAERRRKMRASLLTFDLHPTAVEVV</sequence>
<dbReference type="EMBL" id="LSRQ01001388">
    <property type="protein sequence ID" value="OAY78028.1"/>
    <property type="molecule type" value="Genomic_DNA"/>
</dbReference>
<reference evidence="1 2" key="1">
    <citation type="journal article" date="2016" name="DNA Res.">
        <title>The draft genome of MD-2 pineapple using hybrid error correction of long reads.</title>
        <authorList>
            <person name="Redwan R.M."/>
            <person name="Saidin A."/>
            <person name="Kumar S.V."/>
        </authorList>
    </citation>
    <scope>NUCLEOTIDE SEQUENCE [LARGE SCALE GENOMIC DNA]</scope>
    <source>
        <strain evidence="2">cv. MD2</strain>
        <tissue evidence="1">Leaf</tissue>
    </source>
</reference>
<dbReference type="AlphaFoldDB" id="A0A199VLZ5"/>
<dbReference type="Proteomes" id="UP000092600">
    <property type="component" value="Unassembled WGS sequence"/>
</dbReference>